<dbReference type="OrthoDB" id="10027013at2759"/>
<evidence type="ECO:0000313" key="10">
    <source>
        <dbReference type="Proteomes" id="UP000015101"/>
    </source>
</evidence>
<evidence type="ECO:0000256" key="3">
    <source>
        <dbReference type="ARBA" id="ARBA00022692"/>
    </source>
</evidence>
<dbReference type="EnsemblMetazoa" id="HelroT100226">
    <property type="protein sequence ID" value="HelroP100226"/>
    <property type="gene ID" value="HelroG100226"/>
</dbReference>
<feature type="transmembrane region" description="Helical" evidence="7">
    <location>
        <begin position="231"/>
        <end position="252"/>
    </location>
</feature>
<dbReference type="HOGENOM" id="CLU_066239_0_0_1"/>
<dbReference type="CTD" id="20194442"/>
<dbReference type="EMBL" id="AMQM01004719">
    <property type="status" value="NOT_ANNOTATED_CDS"/>
    <property type="molecule type" value="Genomic_DNA"/>
</dbReference>
<feature type="transmembrane region" description="Helical" evidence="7">
    <location>
        <begin position="171"/>
        <end position="191"/>
    </location>
</feature>
<reference evidence="10" key="1">
    <citation type="submission" date="2012-12" db="EMBL/GenBank/DDBJ databases">
        <authorList>
            <person name="Hellsten U."/>
            <person name="Grimwood J."/>
            <person name="Chapman J.A."/>
            <person name="Shapiro H."/>
            <person name="Aerts A."/>
            <person name="Otillar R.P."/>
            <person name="Terry A.Y."/>
            <person name="Boore J.L."/>
            <person name="Simakov O."/>
            <person name="Marletaz F."/>
            <person name="Cho S.-J."/>
            <person name="Edsinger-Gonzales E."/>
            <person name="Havlak P."/>
            <person name="Kuo D.-H."/>
            <person name="Larsson T."/>
            <person name="Lv J."/>
            <person name="Arendt D."/>
            <person name="Savage R."/>
            <person name="Osoegawa K."/>
            <person name="de Jong P."/>
            <person name="Lindberg D.R."/>
            <person name="Seaver E.C."/>
            <person name="Weisblat D.A."/>
            <person name="Putnam N.H."/>
            <person name="Grigoriev I.V."/>
            <person name="Rokhsar D.S."/>
        </authorList>
    </citation>
    <scope>NUCLEOTIDE SEQUENCE</scope>
</reference>
<dbReference type="KEGG" id="hro:HELRODRAFT_100226"/>
<feature type="transmembrane region" description="Helical" evidence="7">
    <location>
        <begin position="91"/>
        <end position="110"/>
    </location>
</feature>
<sequence>MASSELNGRSPQSLSSSPPSSPSSASSSLCFQLSATAKRQKFLRRLFKFRQMDFEYALWQVIYLFIAPQKVYRNFSYRKQTKNQWARDDPAFLVLLTICLIVSSLGYSIVLELGVAGFFKFFFFVIFIDCIAVGIIIATLLWFITNRYLIVQPPTRCDVEWAYCFDIHLNAFFPLLTILHFLQLPFLNYFISYSIIMCFCSNTVWFIAIGYYLYITFLGYSLPFLKRTRMLLYPFTIVAIIYVLSVILNINFDRILCDFYHFRTHGVVTFI</sequence>
<dbReference type="InParanoid" id="T1ECZ0"/>
<dbReference type="eggNOG" id="KOG3012">
    <property type="taxonomic scope" value="Eukaryota"/>
</dbReference>
<keyword evidence="4 7" id="KW-1133">Transmembrane helix</keyword>
<keyword evidence="3 7" id="KW-0812">Transmembrane</keyword>
<feature type="compositionally biased region" description="Low complexity" evidence="6">
    <location>
        <begin position="10"/>
        <end position="22"/>
    </location>
</feature>
<evidence type="ECO:0008006" key="11">
    <source>
        <dbReference type="Google" id="ProtNLM"/>
    </source>
</evidence>
<evidence type="ECO:0000256" key="1">
    <source>
        <dbReference type="ARBA" id="ARBA00004141"/>
    </source>
</evidence>
<evidence type="ECO:0000256" key="4">
    <source>
        <dbReference type="ARBA" id="ARBA00022989"/>
    </source>
</evidence>
<protein>
    <recommendedName>
        <fullName evidence="11">Protein unc-50 homolog</fullName>
    </recommendedName>
</protein>
<reference evidence="8 10" key="2">
    <citation type="journal article" date="2013" name="Nature">
        <title>Insights into bilaterian evolution from three spiralian genomes.</title>
        <authorList>
            <person name="Simakov O."/>
            <person name="Marletaz F."/>
            <person name="Cho S.J."/>
            <person name="Edsinger-Gonzales E."/>
            <person name="Havlak P."/>
            <person name="Hellsten U."/>
            <person name="Kuo D.H."/>
            <person name="Larsson T."/>
            <person name="Lv J."/>
            <person name="Arendt D."/>
            <person name="Savage R."/>
            <person name="Osoegawa K."/>
            <person name="de Jong P."/>
            <person name="Grimwood J."/>
            <person name="Chapman J.A."/>
            <person name="Shapiro H."/>
            <person name="Aerts A."/>
            <person name="Otillar R.P."/>
            <person name="Terry A.Y."/>
            <person name="Boore J.L."/>
            <person name="Grigoriev I.V."/>
            <person name="Lindberg D.R."/>
            <person name="Seaver E.C."/>
            <person name="Weisblat D.A."/>
            <person name="Putnam N.H."/>
            <person name="Rokhsar D.S."/>
        </authorList>
    </citation>
    <scope>NUCLEOTIDE SEQUENCE</scope>
</reference>
<evidence type="ECO:0000256" key="2">
    <source>
        <dbReference type="ARBA" id="ARBA00006293"/>
    </source>
</evidence>
<dbReference type="GO" id="GO:0000139">
    <property type="term" value="C:Golgi membrane"/>
    <property type="evidence" value="ECO:0000318"/>
    <property type="project" value="GO_Central"/>
</dbReference>
<feature type="transmembrane region" description="Helical" evidence="7">
    <location>
        <begin position="122"/>
        <end position="144"/>
    </location>
</feature>
<feature type="transmembrane region" description="Helical" evidence="7">
    <location>
        <begin position="203"/>
        <end position="225"/>
    </location>
</feature>
<dbReference type="InterPro" id="IPR007881">
    <property type="entry name" value="UNC-50"/>
</dbReference>
<dbReference type="Pfam" id="PF05216">
    <property type="entry name" value="UNC-50"/>
    <property type="match status" value="1"/>
</dbReference>
<dbReference type="Proteomes" id="UP000015101">
    <property type="component" value="Unassembled WGS sequence"/>
</dbReference>
<name>T1ECZ0_HELRO</name>
<feature type="region of interest" description="Disordered" evidence="6">
    <location>
        <begin position="1"/>
        <end position="22"/>
    </location>
</feature>
<comment type="similarity">
    <text evidence="2">Belongs to the unc-50 family.</text>
</comment>
<comment type="subcellular location">
    <subcellularLocation>
        <location evidence="1">Membrane</location>
        <topology evidence="1">Multi-pass membrane protein</topology>
    </subcellularLocation>
</comment>
<keyword evidence="5 7" id="KW-0472">Membrane</keyword>
<dbReference type="OMA" id="YRNFMYR"/>
<reference evidence="9" key="3">
    <citation type="submission" date="2015-06" db="UniProtKB">
        <authorList>
            <consortium name="EnsemblMetazoa"/>
        </authorList>
    </citation>
    <scope>IDENTIFICATION</scope>
</reference>
<dbReference type="PANTHER" id="PTHR12841">
    <property type="entry name" value="PROTEIN UNC-50 HOMOLOG"/>
    <property type="match status" value="1"/>
</dbReference>
<proteinExistence type="inferred from homology"/>
<evidence type="ECO:0000313" key="8">
    <source>
        <dbReference type="EMBL" id="ESO03484.1"/>
    </source>
</evidence>
<evidence type="ECO:0000256" key="6">
    <source>
        <dbReference type="SAM" id="MobiDB-lite"/>
    </source>
</evidence>
<dbReference type="AlphaFoldDB" id="T1ECZ0"/>
<organism evidence="9 10">
    <name type="scientific">Helobdella robusta</name>
    <name type="common">Californian leech</name>
    <dbReference type="NCBI Taxonomy" id="6412"/>
    <lineage>
        <taxon>Eukaryota</taxon>
        <taxon>Metazoa</taxon>
        <taxon>Spiralia</taxon>
        <taxon>Lophotrochozoa</taxon>
        <taxon>Annelida</taxon>
        <taxon>Clitellata</taxon>
        <taxon>Hirudinea</taxon>
        <taxon>Rhynchobdellida</taxon>
        <taxon>Glossiphoniidae</taxon>
        <taxon>Helobdella</taxon>
    </lineage>
</organism>
<evidence type="ECO:0000256" key="5">
    <source>
        <dbReference type="ARBA" id="ARBA00023136"/>
    </source>
</evidence>
<dbReference type="PANTHER" id="PTHR12841:SF6">
    <property type="entry name" value="PROTEIN UNC-50 HOMOLOG"/>
    <property type="match status" value="1"/>
</dbReference>
<evidence type="ECO:0000313" key="9">
    <source>
        <dbReference type="EnsemblMetazoa" id="HelroP100226"/>
    </source>
</evidence>
<dbReference type="STRING" id="6412.T1ECZ0"/>
<accession>T1ECZ0</accession>
<dbReference type="RefSeq" id="XP_009018632.1">
    <property type="nucleotide sequence ID" value="XM_009020384.1"/>
</dbReference>
<gene>
    <name evidence="9" type="primary">20194442</name>
    <name evidence="8" type="ORF">HELRODRAFT_100226</name>
</gene>
<evidence type="ECO:0000256" key="7">
    <source>
        <dbReference type="SAM" id="Phobius"/>
    </source>
</evidence>
<keyword evidence="10" id="KW-1185">Reference proteome</keyword>
<dbReference type="FunCoup" id="T1ECZ0">
    <property type="interactions" value="1934"/>
</dbReference>
<dbReference type="EMBL" id="KB096633">
    <property type="protein sequence ID" value="ESO03484.1"/>
    <property type="molecule type" value="Genomic_DNA"/>
</dbReference>
<dbReference type="GeneID" id="20194442"/>